<protein>
    <recommendedName>
        <fullName evidence="6">Solute-binding protein family 5 domain-containing protein</fullName>
    </recommendedName>
</protein>
<keyword evidence="3" id="KW-0813">Transport</keyword>
<keyword evidence="8" id="KW-1185">Reference proteome</keyword>
<dbReference type="SUPFAM" id="SSF53850">
    <property type="entry name" value="Periplasmic binding protein-like II"/>
    <property type="match status" value="1"/>
</dbReference>
<dbReference type="InterPro" id="IPR000914">
    <property type="entry name" value="SBP_5_dom"/>
</dbReference>
<dbReference type="EMBL" id="PYBW01000070">
    <property type="protein sequence ID" value="PYC77162.1"/>
    <property type="molecule type" value="Genomic_DNA"/>
</dbReference>
<dbReference type="PANTHER" id="PTHR30290:SF10">
    <property type="entry name" value="PERIPLASMIC OLIGOPEPTIDE-BINDING PROTEIN-RELATED"/>
    <property type="match status" value="1"/>
</dbReference>
<dbReference type="OrthoDB" id="9801912at2"/>
<dbReference type="InterPro" id="IPR039424">
    <property type="entry name" value="SBP_5"/>
</dbReference>
<dbReference type="PANTHER" id="PTHR30290">
    <property type="entry name" value="PERIPLASMIC BINDING COMPONENT OF ABC TRANSPORTER"/>
    <property type="match status" value="1"/>
</dbReference>
<dbReference type="Gene3D" id="3.90.76.10">
    <property type="entry name" value="Dipeptide-binding Protein, Domain 1"/>
    <property type="match status" value="1"/>
</dbReference>
<evidence type="ECO:0000313" key="8">
    <source>
        <dbReference type="Proteomes" id="UP000248039"/>
    </source>
</evidence>
<dbReference type="Gene3D" id="3.40.190.10">
    <property type="entry name" value="Periplasmic binding protein-like II"/>
    <property type="match status" value="1"/>
</dbReference>
<evidence type="ECO:0000259" key="6">
    <source>
        <dbReference type="Pfam" id="PF00496"/>
    </source>
</evidence>
<dbReference type="Proteomes" id="UP000248039">
    <property type="component" value="Unassembled WGS sequence"/>
</dbReference>
<evidence type="ECO:0000256" key="2">
    <source>
        <dbReference type="ARBA" id="ARBA00005695"/>
    </source>
</evidence>
<dbReference type="RefSeq" id="WP_110671151.1">
    <property type="nucleotide sequence ID" value="NZ_PYBW01000070.1"/>
</dbReference>
<comment type="similarity">
    <text evidence="2">Belongs to the bacterial solute-binding protein 5 family.</text>
</comment>
<gene>
    <name evidence="7" type="ORF">C7C46_19490</name>
</gene>
<evidence type="ECO:0000256" key="3">
    <source>
        <dbReference type="ARBA" id="ARBA00022448"/>
    </source>
</evidence>
<accession>A0A2V4MZZ0</accession>
<evidence type="ECO:0000256" key="5">
    <source>
        <dbReference type="SAM" id="SignalP"/>
    </source>
</evidence>
<comment type="subcellular location">
    <subcellularLocation>
        <location evidence="1">Cell envelope</location>
    </subcellularLocation>
</comment>
<name>A0A2V4MZZ0_9ACTN</name>
<dbReference type="Pfam" id="PF00496">
    <property type="entry name" value="SBP_bac_5"/>
    <property type="match status" value="1"/>
</dbReference>
<dbReference type="AlphaFoldDB" id="A0A2V4MZZ0"/>
<proteinExistence type="inferred from homology"/>
<dbReference type="GO" id="GO:0030313">
    <property type="term" value="C:cell envelope"/>
    <property type="evidence" value="ECO:0007669"/>
    <property type="project" value="UniProtKB-SubCell"/>
</dbReference>
<evidence type="ECO:0000313" key="7">
    <source>
        <dbReference type="EMBL" id="PYC77162.1"/>
    </source>
</evidence>
<comment type="caution">
    <text evidence="7">The sequence shown here is derived from an EMBL/GenBank/DDBJ whole genome shotgun (WGS) entry which is preliminary data.</text>
</comment>
<organism evidence="7 8">
    <name type="scientific">Streptomyces tateyamensis</name>
    <dbReference type="NCBI Taxonomy" id="565073"/>
    <lineage>
        <taxon>Bacteria</taxon>
        <taxon>Bacillati</taxon>
        <taxon>Actinomycetota</taxon>
        <taxon>Actinomycetes</taxon>
        <taxon>Kitasatosporales</taxon>
        <taxon>Streptomycetaceae</taxon>
        <taxon>Streptomyces</taxon>
    </lineage>
</organism>
<dbReference type="GO" id="GO:0043190">
    <property type="term" value="C:ATP-binding cassette (ABC) transporter complex"/>
    <property type="evidence" value="ECO:0007669"/>
    <property type="project" value="InterPro"/>
</dbReference>
<dbReference type="GO" id="GO:0015833">
    <property type="term" value="P:peptide transport"/>
    <property type="evidence" value="ECO:0007669"/>
    <property type="project" value="TreeGrafter"/>
</dbReference>
<feature type="chain" id="PRO_5038829197" description="Solute-binding protein family 5 domain-containing protein" evidence="5">
    <location>
        <begin position="27"/>
        <end position="540"/>
    </location>
</feature>
<dbReference type="GO" id="GO:0042597">
    <property type="term" value="C:periplasmic space"/>
    <property type="evidence" value="ECO:0007669"/>
    <property type="project" value="UniProtKB-ARBA"/>
</dbReference>
<dbReference type="GO" id="GO:1904680">
    <property type="term" value="F:peptide transmembrane transporter activity"/>
    <property type="evidence" value="ECO:0007669"/>
    <property type="project" value="TreeGrafter"/>
</dbReference>
<feature type="signal peptide" evidence="5">
    <location>
        <begin position="1"/>
        <end position="26"/>
    </location>
</feature>
<sequence length="540" mass="56930">MSSAIRRTPGRLATLGCATLVATSLAGCGSVKSIAGAGAGKDAITMGTTNVTGVLDPAGAYDQGSWLILENTFQGLLRYPAGSPQPQPDAAQSCEFTGSDATTYHCTLRTGLTFSNGDSLTAKDVVFSIDRMKKIKDDNGPSSLFDTVKSVEAKGDAEVVFHLSVPDATLPDKLASAAGSIVDHAVFPADKELANDKLVGSGSYKIDSIDQSAAADGTKSISKVSLSANAKYRGEEKPKSPKFAVKFLAGPDELKAALDSGQVDLTDNSLDPNVSAQLLSDQQTGKGTVKVIQADGNDTRFLVFNTKDETTGQQAVRQAVAQLVDRQALARDVYARTVQPLYSVVPSGVAGHNTAFFDRYGQPDPAKAKALLAAAKVPTPVKLSLTWSRAQAQGAEGAALKKQLEAGGLFQVTVTQQADWNAFKKGWSDGSYQAYTVGWSADYPDADDFVAPLVVDGGAFHNGFDDPQISQKLVPQEQRQAERTVAASTFGQIQDQLAAQVPMVPLFQNKSFYAARADITGVELTVDATGVFRFADIARG</sequence>
<evidence type="ECO:0000256" key="1">
    <source>
        <dbReference type="ARBA" id="ARBA00004196"/>
    </source>
</evidence>
<dbReference type="InterPro" id="IPR030678">
    <property type="entry name" value="Peptide/Ni-bd"/>
</dbReference>
<evidence type="ECO:0000256" key="4">
    <source>
        <dbReference type="ARBA" id="ARBA00022729"/>
    </source>
</evidence>
<dbReference type="Gene3D" id="3.10.105.10">
    <property type="entry name" value="Dipeptide-binding Protein, Domain 3"/>
    <property type="match status" value="1"/>
</dbReference>
<reference evidence="7 8" key="1">
    <citation type="submission" date="2018-03" db="EMBL/GenBank/DDBJ databases">
        <title>Bioinformatic expansion and discovery of thiopeptide antibiotics.</title>
        <authorList>
            <person name="Schwalen C.J."/>
            <person name="Hudson G.A."/>
            <person name="Mitchell D.A."/>
        </authorList>
    </citation>
    <scope>NUCLEOTIDE SEQUENCE [LARGE SCALE GENOMIC DNA]</scope>
    <source>
        <strain evidence="7 8">ATCC 21389</strain>
    </source>
</reference>
<keyword evidence="4 5" id="KW-0732">Signal</keyword>
<dbReference type="PIRSF" id="PIRSF002741">
    <property type="entry name" value="MppA"/>
    <property type="match status" value="1"/>
</dbReference>
<dbReference type="PROSITE" id="PS51257">
    <property type="entry name" value="PROKAR_LIPOPROTEIN"/>
    <property type="match status" value="1"/>
</dbReference>
<feature type="domain" description="Solute-binding protein family 5" evidence="6">
    <location>
        <begin position="85"/>
        <end position="457"/>
    </location>
</feature>